<dbReference type="PANTHER" id="PTHR43364:SF4">
    <property type="entry name" value="NAD(P)-LINKED OXIDOREDUCTASE SUPERFAMILY PROTEIN"/>
    <property type="match status" value="1"/>
</dbReference>
<dbReference type="InterPro" id="IPR023210">
    <property type="entry name" value="NADP_OxRdtase_dom"/>
</dbReference>
<dbReference type="GO" id="GO:0016491">
    <property type="term" value="F:oxidoreductase activity"/>
    <property type="evidence" value="ECO:0007669"/>
    <property type="project" value="UniProtKB-KW"/>
</dbReference>
<dbReference type="Pfam" id="PF00248">
    <property type="entry name" value="Aldo_ket_red"/>
    <property type="match status" value="1"/>
</dbReference>
<dbReference type="InterPro" id="IPR036812">
    <property type="entry name" value="NAD(P)_OxRdtase_dom_sf"/>
</dbReference>
<feature type="domain" description="NADP-dependent oxidoreductase" evidence="3">
    <location>
        <begin position="15"/>
        <end position="311"/>
    </location>
</feature>
<evidence type="ECO:0000313" key="5">
    <source>
        <dbReference type="Proteomes" id="UP000617628"/>
    </source>
</evidence>
<dbReference type="PANTHER" id="PTHR43364">
    <property type="entry name" value="NADH-SPECIFIC METHYLGLYOXAL REDUCTASE-RELATED"/>
    <property type="match status" value="1"/>
</dbReference>
<dbReference type="SUPFAM" id="SSF51430">
    <property type="entry name" value="NAD(P)-linked oxidoreductase"/>
    <property type="match status" value="1"/>
</dbReference>
<accession>A0A934VSP1</accession>
<dbReference type="GO" id="GO:0005829">
    <property type="term" value="C:cytosol"/>
    <property type="evidence" value="ECO:0007669"/>
    <property type="project" value="TreeGrafter"/>
</dbReference>
<dbReference type="InterPro" id="IPR020471">
    <property type="entry name" value="AKR"/>
</dbReference>
<sequence length="330" mass="36051">MEKRRLGSSGLLVSPICLGTMTFGSPVGKEDSIRIVHGAIDQGINFIDTANVYEGYDRFMGSSGGVAEEILGEALKGRREDIIVATKAGSPNGTGPQDAGLSPVTIMRELEGSLRRMKTDYIDLYHIHWPDPDTPLETVLSVMETAYRQGKVRSFGVCNHPAWQLCELLWIADKRGWPPVVASQIPFSILRRDYQNDLEFCVKHDVGVTPYQSLQGGLLTGKYRRGADLPDGSRMKENPKWLGAPDEATFDKLEGTAALAEEAGLSMTEYALAWTLAQPAMSSLVVGVKNLQQVEDAVRGAAADLAPELLRKQDEITPPPPTNPTPFSRL</sequence>
<dbReference type="AlphaFoldDB" id="A0A934VSP1"/>
<dbReference type="PRINTS" id="PR00069">
    <property type="entry name" value="ALDKETRDTASE"/>
</dbReference>
<evidence type="ECO:0000313" key="4">
    <source>
        <dbReference type="EMBL" id="MBK1879215.1"/>
    </source>
</evidence>
<evidence type="ECO:0000259" key="3">
    <source>
        <dbReference type="Pfam" id="PF00248"/>
    </source>
</evidence>
<dbReference type="Gene3D" id="3.20.20.100">
    <property type="entry name" value="NADP-dependent oxidoreductase domain"/>
    <property type="match status" value="1"/>
</dbReference>
<name>A0A934VSP1_9BACT</name>
<dbReference type="RefSeq" id="WP_200357428.1">
    <property type="nucleotide sequence ID" value="NZ_JAENIL010000043.1"/>
</dbReference>
<evidence type="ECO:0000256" key="1">
    <source>
        <dbReference type="ARBA" id="ARBA00023002"/>
    </source>
</evidence>
<dbReference type="InterPro" id="IPR050523">
    <property type="entry name" value="AKR_Detox_Biosynth"/>
</dbReference>
<keyword evidence="5" id="KW-1185">Reference proteome</keyword>
<protein>
    <submittedName>
        <fullName evidence="4">Aldo/keto reductase</fullName>
    </submittedName>
</protein>
<organism evidence="4 5">
    <name type="scientific">Pelagicoccus mobilis</name>
    <dbReference type="NCBI Taxonomy" id="415221"/>
    <lineage>
        <taxon>Bacteria</taxon>
        <taxon>Pseudomonadati</taxon>
        <taxon>Verrucomicrobiota</taxon>
        <taxon>Opitutia</taxon>
        <taxon>Puniceicoccales</taxon>
        <taxon>Pelagicoccaceae</taxon>
        <taxon>Pelagicoccus</taxon>
    </lineage>
</organism>
<reference evidence="4" key="1">
    <citation type="submission" date="2021-01" db="EMBL/GenBank/DDBJ databases">
        <title>Modified the classification status of verrucomicrobia.</title>
        <authorList>
            <person name="Feng X."/>
        </authorList>
    </citation>
    <scope>NUCLEOTIDE SEQUENCE</scope>
    <source>
        <strain evidence="4">KCTC 13126</strain>
    </source>
</reference>
<proteinExistence type="predicted"/>
<evidence type="ECO:0000256" key="2">
    <source>
        <dbReference type="SAM" id="MobiDB-lite"/>
    </source>
</evidence>
<comment type="caution">
    <text evidence="4">The sequence shown here is derived from an EMBL/GenBank/DDBJ whole genome shotgun (WGS) entry which is preliminary data.</text>
</comment>
<gene>
    <name evidence="4" type="ORF">JIN87_20180</name>
</gene>
<dbReference type="EMBL" id="JAENIL010000043">
    <property type="protein sequence ID" value="MBK1879215.1"/>
    <property type="molecule type" value="Genomic_DNA"/>
</dbReference>
<dbReference type="Proteomes" id="UP000617628">
    <property type="component" value="Unassembled WGS sequence"/>
</dbReference>
<feature type="region of interest" description="Disordered" evidence="2">
    <location>
        <begin position="309"/>
        <end position="330"/>
    </location>
</feature>
<keyword evidence="1" id="KW-0560">Oxidoreductase</keyword>